<keyword evidence="1" id="KW-0732">Signal</keyword>
<dbReference type="SUPFAM" id="SSF53850">
    <property type="entry name" value="Periplasmic binding protein-like II"/>
    <property type="match status" value="1"/>
</dbReference>
<dbReference type="Pfam" id="PF13416">
    <property type="entry name" value="SBP_bac_8"/>
    <property type="match status" value="1"/>
</dbReference>
<sequence length="350" mass="36844">MSAETNEIGVSRRAFLGTASAGLLAGSVGAGCVGGGEDEVVVYCAADRLHAELILRDFEDRTGIRVRAKYDTEATKSLSLVGSLIREADAPLCDLFWNNERGGTEDLAARGLLAPYEGHAWQNTPARHRDPEGLWCGFGGRLRVWIVNTDRLPTTRAAVDAELAKAAEISFAHANPRYGTTLTHFSLLHRELGDEGLQAFADRLDEAGRVIASGNAAVKDLVAAGTVACGWTDTDDAHAAIEAGAPVETLPIEVDGPDGPAPICIPNTVALIRGGRHPAQAAQLADWLLGEEVAVRLANGPSRQIPLTPITEPLPEDVAQFAELAANAVPLAGLAPHRDAVLQWLTGAAA</sequence>
<dbReference type="Proteomes" id="UP000609651">
    <property type="component" value="Unassembled WGS sequence"/>
</dbReference>
<proteinExistence type="predicted"/>
<dbReference type="RefSeq" id="WP_171185809.1">
    <property type="nucleotide sequence ID" value="NZ_WTPX01000043.1"/>
</dbReference>
<accession>A0ABX1VBY0</accession>
<protein>
    <recommendedName>
        <fullName evidence="4">Extracellular solute-binding protein</fullName>
    </recommendedName>
</protein>
<keyword evidence="3" id="KW-1185">Reference proteome</keyword>
<name>A0ABX1VBY0_9PLAN</name>
<evidence type="ECO:0000256" key="1">
    <source>
        <dbReference type="ARBA" id="ARBA00022729"/>
    </source>
</evidence>
<gene>
    <name evidence="2" type="ORF">LzC2_16870</name>
</gene>
<evidence type="ECO:0008006" key="4">
    <source>
        <dbReference type="Google" id="ProtNLM"/>
    </source>
</evidence>
<dbReference type="InterPro" id="IPR006311">
    <property type="entry name" value="TAT_signal"/>
</dbReference>
<dbReference type="PROSITE" id="PS51318">
    <property type="entry name" value="TAT"/>
    <property type="match status" value="1"/>
</dbReference>
<evidence type="ECO:0000313" key="3">
    <source>
        <dbReference type="Proteomes" id="UP000609651"/>
    </source>
</evidence>
<dbReference type="PANTHER" id="PTHR30006">
    <property type="entry name" value="THIAMINE-BINDING PERIPLASMIC PROTEIN-RELATED"/>
    <property type="match status" value="1"/>
</dbReference>
<dbReference type="InterPro" id="IPR006059">
    <property type="entry name" value="SBP"/>
</dbReference>
<reference evidence="2 3" key="1">
    <citation type="journal article" date="2020" name="Syst. Appl. Microbiol.">
        <title>Alienimonas chondri sp. nov., a novel planctomycete isolated from the biofilm of the red alga Chondrus crispus.</title>
        <authorList>
            <person name="Vitorino I."/>
            <person name="Albuquerque L."/>
            <person name="Wiegand S."/>
            <person name="Kallscheuer N."/>
            <person name="da Costa M.S."/>
            <person name="Lobo-da-Cunha A."/>
            <person name="Jogler C."/>
            <person name="Lage O.M."/>
        </authorList>
    </citation>
    <scope>NUCLEOTIDE SEQUENCE [LARGE SCALE GENOMIC DNA]</scope>
    <source>
        <strain evidence="2 3">LzC2</strain>
    </source>
</reference>
<dbReference type="EMBL" id="WTPX01000043">
    <property type="protein sequence ID" value="NNJ25615.1"/>
    <property type="molecule type" value="Genomic_DNA"/>
</dbReference>
<organism evidence="2 3">
    <name type="scientific">Alienimonas chondri</name>
    <dbReference type="NCBI Taxonomy" id="2681879"/>
    <lineage>
        <taxon>Bacteria</taxon>
        <taxon>Pseudomonadati</taxon>
        <taxon>Planctomycetota</taxon>
        <taxon>Planctomycetia</taxon>
        <taxon>Planctomycetales</taxon>
        <taxon>Planctomycetaceae</taxon>
        <taxon>Alienimonas</taxon>
    </lineage>
</organism>
<dbReference type="PANTHER" id="PTHR30006:SF24">
    <property type="entry name" value="SLL0237 PROTEIN"/>
    <property type="match status" value="1"/>
</dbReference>
<dbReference type="Gene3D" id="3.40.190.10">
    <property type="entry name" value="Periplasmic binding protein-like II"/>
    <property type="match status" value="2"/>
</dbReference>
<comment type="caution">
    <text evidence="2">The sequence shown here is derived from an EMBL/GenBank/DDBJ whole genome shotgun (WGS) entry which is preliminary data.</text>
</comment>
<evidence type="ECO:0000313" key="2">
    <source>
        <dbReference type="EMBL" id="NNJ25615.1"/>
    </source>
</evidence>